<organism evidence="2 3">
    <name type="scientific">Paenibacillus pini JCM 16418</name>
    <dbReference type="NCBI Taxonomy" id="1236976"/>
    <lineage>
        <taxon>Bacteria</taxon>
        <taxon>Bacillati</taxon>
        <taxon>Bacillota</taxon>
        <taxon>Bacilli</taxon>
        <taxon>Bacillales</taxon>
        <taxon>Paenibacillaceae</taxon>
        <taxon>Paenibacillus</taxon>
    </lineage>
</organism>
<dbReference type="Pfam" id="PF10057">
    <property type="entry name" value="MpsC"/>
    <property type="match status" value="1"/>
</dbReference>
<dbReference type="Proteomes" id="UP000019364">
    <property type="component" value="Unassembled WGS sequence"/>
</dbReference>
<gene>
    <name evidence="2" type="ORF">JCM16418_221</name>
</gene>
<dbReference type="STRING" id="1236976.JCM16418_221"/>
<keyword evidence="3" id="KW-1185">Reference proteome</keyword>
<evidence type="ECO:0000313" key="3">
    <source>
        <dbReference type="Proteomes" id="UP000019364"/>
    </source>
</evidence>
<dbReference type="RefSeq" id="WP_036645268.1">
    <property type="nucleotide sequence ID" value="NZ_BAVZ01000001.1"/>
</dbReference>
<dbReference type="eggNOG" id="COG5609">
    <property type="taxonomic scope" value="Bacteria"/>
</dbReference>
<comment type="caution">
    <text evidence="2">The sequence shown here is derived from an EMBL/GenBank/DDBJ whole genome shotgun (WGS) entry which is preliminary data.</text>
</comment>
<reference evidence="2 3" key="1">
    <citation type="journal article" date="2014" name="Genome Announc.">
        <title>Draft Genome Sequence of Paenibacillus pini JCM 16418T, Isolated from the Rhizosphere of Pine Tree.</title>
        <authorList>
            <person name="Yuki M."/>
            <person name="Oshima K."/>
            <person name="Suda W."/>
            <person name="Oshida Y."/>
            <person name="Kitamura K."/>
            <person name="Iida Y."/>
            <person name="Hattori M."/>
            <person name="Ohkuma M."/>
        </authorList>
    </citation>
    <scope>NUCLEOTIDE SEQUENCE [LARGE SCALE GENOMIC DNA]</scope>
    <source>
        <strain evidence="2 3">JCM 16418</strain>
    </source>
</reference>
<dbReference type="InterPro" id="IPR018745">
    <property type="entry name" value="MpsC"/>
</dbReference>
<dbReference type="AlphaFoldDB" id="W7YNQ0"/>
<protein>
    <recommendedName>
        <fullName evidence="1">Na+-translocating membrane potential-generating system MpsC domain-containing protein</fullName>
    </recommendedName>
</protein>
<feature type="domain" description="Na+-translocating membrane potential-generating system MpsC" evidence="1">
    <location>
        <begin position="9"/>
        <end position="111"/>
    </location>
</feature>
<proteinExistence type="predicted"/>
<accession>W7YNQ0</accession>
<dbReference type="OrthoDB" id="2677857at2"/>
<evidence type="ECO:0000259" key="1">
    <source>
        <dbReference type="Pfam" id="PF10057"/>
    </source>
</evidence>
<sequence length="228" mass="26778">MLNTVDQTNQIAAFTSRLLRDRFGKGPESVHVCIGQQCISIHIRNFIGPVEKFLLNKKEEKTFRYTRELLMQSLLPELLEFLKQEMDITLDINELYYDWGLHNASGIIVGLLPCHTHSSELYTGRDELHNQIIRVTGTVQREPDFIYSWWMNPKTLIVVREGLMILLEKELVQLGFDEVLRTTKRKLEKRYLEEETSNDMIAGKRVADLYVDWNFEQDKSVIAYTFFE</sequence>
<evidence type="ECO:0000313" key="2">
    <source>
        <dbReference type="EMBL" id="GAF06271.1"/>
    </source>
</evidence>
<dbReference type="EMBL" id="BAVZ01000001">
    <property type="protein sequence ID" value="GAF06271.1"/>
    <property type="molecule type" value="Genomic_DNA"/>
</dbReference>
<name>W7YNQ0_9BACL</name>